<feature type="compositionally biased region" description="Low complexity" evidence="1">
    <location>
        <begin position="146"/>
        <end position="156"/>
    </location>
</feature>
<evidence type="ECO:0000313" key="5">
    <source>
        <dbReference type="RefSeq" id="XP_038820903.1"/>
    </source>
</evidence>
<dbReference type="Pfam" id="PF15820">
    <property type="entry name" value="ECSCR"/>
    <property type="match status" value="1"/>
</dbReference>
<keyword evidence="2" id="KW-0812">Transmembrane</keyword>
<feature type="region of interest" description="Disordered" evidence="1">
    <location>
        <begin position="146"/>
        <end position="172"/>
    </location>
</feature>
<organism evidence="4 5">
    <name type="scientific">Salvelinus namaycush</name>
    <name type="common">Lake trout</name>
    <name type="synonym">Salmo namaycush</name>
    <dbReference type="NCBI Taxonomy" id="8040"/>
    <lineage>
        <taxon>Eukaryota</taxon>
        <taxon>Metazoa</taxon>
        <taxon>Chordata</taxon>
        <taxon>Craniata</taxon>
        <taxon>Vertebrata</taxon>
        <taxon>Euteleostomi</taxon>
        <taxon>Actinopterygii</taxon>
        <taxon>Neopterygii</taxon>
        <taxon>Teleostei</taxon>
        <taxon>Protacanthopterygii</taxon>
        <taxon>Salmoniformes</taxon>
        <taxon>Salmonidae</taxon>
        <taxon>Salmoninae</taxon>
        <taxon>Salvelinus</taxon>
    </lineage>
</organism>
<dbReference type="PANTHER" id="PTHR28602">
    <property type="entry name" value="ENDOTHELIAL CELL-SPECIFIC CHEMOTAXIS REGULATOR"/>
    <property type="match status" value="1"/>
</dbReference>
<evidence type="ECO:0000313" key="4">
    <source>
        <dbReference type="Proteomes" id="UP000808372"/>
    </source>
</evidence>
<feature type="compositionally biased region" description="Polar residues" evidence="1">
    <location>
        <begin position="161"/>
        <end position="172"/>
    </location>
</feature>
<feature type="transmembrane region" description="Helical" evidence="2">
    <location>
        <begin position="178"/>
        <end position="201"/>
    </location>
</feature>
<name>A0A8U0P936_SALNM</name>
<dbReference type="KEGG" id="snh:120021286"/>
<dbReference type="InterPro" id="IPR026247">
    <property type="entry name" value="ECSCR"/>
</dbReference>
<reference evidence="5" key="1">
    <citation type="submission" date="2025-08" db="UniProtKB">
        <authorList>
            <consortium name="RefSeq"/>
        </authorList>
    </citation>
    <scope>IDENTIFICATION</scope>
    <source>
        <tissue evidence="5">White muscle</tissue>
    </source>
</reference>
<evidence type="ECO:0000256" key="3">
    <source>
        <dbReference type="SAM" id="SignalP"/>
    </source>
</evidence>
<feature type="chain" id="PRO_5035844880" evidence="3">
    <location>
        <begin position="23"/>
        <end position="284"/>
    </location>
</feature>
<feature type="compositionally biased region" description="Polar residues" evidence="1">
    <location>
        <begin position="80"/>
        <end position="133"/>
    </location>
</feature>
<dbReference type="GeneID" id="120021286"/>
<dbReference type="PRINTS" id="PR02069">
    <property type="entry name" value="ECCREGULATOR"/>
</dbReference>
<feature type="signal peptide" evidence="3">
    <location>
        <begin position="1"/>
        <end position="22"/>
    </location>
</feature>
<keyword evidence="2" id="KW-1133">Transmembrane helix</keyword>
<evidence type="ECO:0000256" key="1">
    <source>
        <dbReference type="SAM" id="MobiDB-lite"/>
    </source>
</evidence>
<protein>
    <submittedName>
        <fullName evidence="5">Endothelial cell-specific chemotaxis regulator isoform X1</fullName>
    </submittedName>
</protein>
<dbReference type="RefSeq" id="XP_038820903.1">
    <property type="nucleotide sequence ID" value="XM_038964975.1"/>
</dbReference>
<keyword evidence="2" id="KW-0472">Membrane</keyword>
<proteinExistence type="predicted"/>
<evidence type="ECO:0000256" key="2">
    <source>
        <dbReference type="SAM" id="Phobius"/>
    </source>
</evidence>
<sequence>MDLLLYPVPLLSVFLLIPAVSAQSAINQTNQAEVPMVTSPTTLSSNTIHVAGSATTPTTAHPMTDVTSSPALPPPGDNPLVTTLSALQSNQSTTSPENTSSDNEAPTSSPRLSCPNVRSSAQAKIPSTPSQDTAAVPVLGSTAAQTATTSTSVTSSEGPKGTQTDIPPTQSPGKSLTMLAFGVMSLILILIIIMVVLVTVVNLKDQCSNSKEEGKKSSDSVVSESNVTFSGEKESITLISMKTINTETDTDSPQVSSIHSTTLDYEEQELNRDLNRDLLNNKLV</sequence>
<keyword evidence="3" id="KW-0732">Signal</keyword>
<gene>
    <name evidence="5" type="primary">ecscr</name>
</gene>
<accession>A0A8U0P936</accession>
<dbReference type="PANTHER" id="PTHR28602:SF1">
    <property type="entry name" value="ENDOTHELIAL CELL-SPECIFIC CHEMOTAXIS REGULATOR"/>
    <property type="match status" value="1"/>
</dbReference>
<feature type="region of interest" description="Disordered" evidence="1">
    <location>
        <begin position="52"/>
        <end position="134"/>
    </location>
</feature>
<dbReference type="CTD" id="641700"/>
<dbReference type="Proteomes" id="UP000808372">
    <property type="component" value="Chromosome 26"/>
</dbReference>
<keyword evidence="4" id="KW-1185">Reference proteome</keyword>
<dbReference type="AlphaFoldDB" id="A0A8U0P936"/>
<feature type="compositionally biased region" description="Polar residues" evidence="1">
    <location>
        <begin position="52"/>
        <end position="70"/>
    </location>
</feature>